<dbReference type="GO" id="GO:0016491">
    <property type="term" value="F:oxidoreductase activity"/>
    <property type="evidence" value="ECO:0007669"/>
    <property type="project" value="InterPro"/>
</dbReference>
<dbReference type="NCBIfam" id="NF004638">
    <property type="entry name" value="PRK05988.1"/>
    <property type="match status" value="1"/>
</dbReference>
<evidence type="ECO:0000256" key="7">
    <source>
        <dbReference type="ARBA" id="ARBA00031580"/>
    </source>
</evidence>
<dbReference type="PATRIC" id="fig|1172194.4.peg.3366"/>
<evidence type="ECO:0000256" key="2">
    <source>
        <dbReference type="ARBA" id="ARBA00019898"/>
    </source>
</evidence>
<dbReference type="InterPro" id="IPR028431">
    <property type="entry name" value="NADP_DH_HndA-like"/>
</dbReference>
<dbReference type="AlphaFoldDB" id="I7Z8W7"/>
<evidence type="ECO:0000256" key="9">
    <source>
        <dbReference type="ARBA" id="ARBA00034078"/>
    </source>
</evidence>
<evidence type="ECO:0000313" key="11">
    <source>
        <dbReference type="EMBL" id="EIT68274.1"/>
    </source>
</evidence>
<dbReference type="PANTHER" id="PTHR43342:SF2">
    <property type="entry name" value="POTENTIAL NAD-REDUCING HYDROGENASE SUBUNIT"/>
    <property type="match status" value="1"/>
</dbReference>
<gene>
    <name evidence="11" type="ORF">WQQ_34690</name>
</gene>
<evidence type="ECO:0000256" key="4">
    <source>
        <dbReference type="ARBA" id="ARBA00022723"/>
    </source>
</evidence>
<reference evidence="11 12" key="1">
    <citation type="journal article" date="2012" name="J. Bacteriol.">
        <title>Genome Sequence of n-Alkane-Degrading Hydrocarboniphaga effusa Strain AP103T (ATCC BAA-332T).</title>
        <authorList>
            <person name="Chang H.K."/>
            <person name="Zylstra G.J."/>
            <person name="Chae J.C."/>
        </authorList>
    </citation>
    <scope>NUCLEOTIDE SEQUENCE [LARGE SCALE GENOMIC DNA]</scope>
    <source>
        <strain evidence="11 12">AP103</strain>
    </source>
</reference>
<accession>I7Z8W7</accession>
<organism evidence="11 12">
    <name type="scientific">Hydrocarboniphaga effusa AP103</name>
    <dbReference type="NCBI Taxonomy" id="1172194"/>
    <lineage>
        <taxon>Bacteria</taxon>
        <taxon>Pseudomonadati</taxon>
        <taxon>Pseudomonadota</taxon>
        <taxon>Gammaproteobacteria</taxon>
        <taxon>Nevskiales</taxon>
        <taxon>Nevskiaceae</taxon>
        <taxon>Hydrocarboniphaga</taxon>
    </lineage>
</organism>
<evidence type="ECO:0000256" key="5">
    <source>
        <dbReference type="ARBA" id="ARBA00023004"/>
    </source>
</evidence>
<dbReference type="PIRSF" id="PIRSF000216">
    <property type="entry name" value="NADH_DH_24kDa"/>
    <property type="match status" value="1"/>
</dbReference>
<proteinExistence type="inferred from homology"/>
<protein>
    <recommendedName>
        <fullName evidence="2">NADH-quinone oxidoreductase subunit E</fullName>
    </recommendedName>
    <alternativeName>
        <fullName evidence="7">NADH dehydrogenase I subunit E</fullName>
    </alternativeName>
    <alternativeName>
        <fullName evidence="8">NDH-1 subunit E</fullName>
    </alternativeName>
</protein>
<evidence type="ECO:0000256" key="1">
    <source>
        <dbReference type="ARBA" id="ARBA00010643"/>
    </source>
</evidence>
<feature type="binding site" evidence="10">
    <location>
        <position position="140"/>
    </location>
    <ligand>
        <name>[2Fe-2S] cluster</name>
        <dbReference type="ChEBI" id="CHEBI:190135"/>
    </ligand>
</feature>
<keyword evidence="11" id="KW-0830">Ubiquinone</keyword>
<dbReference type="InterPro" id="IPR036249">
    <property type="entry name" value="Thioredoxin-like_sf"/>
</dbReference>
<sequence length="176" mass="19000">MKARSIIPIQPEPGSKLLPAQRAAVRAAVDRHRETPGALLPVLHAVQDALGHVPKDAVPLIAFELNLSRAEVHGVVSFYHYFRQQPPGRHVVHLCRAEACQSVGAVALEAHAKRSLGVDYHETTPDGAITLEPVYCLGNCALGPALMIDGQLQGRVTPQRFDQLMARARVDAEASA</sequence>
<evidence type="ECO:0000256" key="10">
    <source>
        <dbReference type="PIRSR" id="PIRSR000216-1"/>
    </source>
</evidence>
<keyword evidence="3 10" id="KW-0001">2Fe-2S</keyword>
<dbReference type="RefSeq" id="WP_007186408.1">
    <property type="nucleotide sequence ID" value="NZ_AKGD01000003.1"/>
</dbReference>
<dbReference type="InterPro" id="IPR041921">
    <property type="entry name" value="NuoE_N"/>
</dbReference>
<dbReference type="CDD" id="cd03081">
    <property type="entry name" value="TRX_Fd_NuoE_FDH_gamma"/>
    <property type="match status" value="1"/>
</dbReference>
<keyword evidence="6 10" id="KW-0411">Iron-sulfur</keyword>
<evidence type="ECO:0000256" key="3">
    <source>
        <dbReference type="ARBA" id="ARBA00022714"/>
    </source>
</evidence>
<dbReference type="Gene3D" id="3.40.30.10">
    <property type="entry name" value="Glutaredoxin"/>
    <property type="match status" value="1"/>
</dbReference>
<dbReference type="GO" id="GO:0051537">
    <property type="term" value="F:2 iron, 2 sulfur cluster binding"/>
    <property type="evidence" value="ECO:0007669"/>
    <property type="project" value="UniProtKB-KW"/>
</dbReference>
<dbReference type="EMBL" id="AKGD01000003">
    <property type="protein sequence ID" value="EIT68274.1"/>
    <property type="molecule type" value="Genomic_DNA"/>
</dbReference>
<dbReference type="Pfam" id="PF01257">
    <property type="entry name" value="2Fe-2S_thioredx"/>
    <property type="match status" value="1"/>
</dbReference>
<dbReference type="SUPFAM" id="SSF52833">
    <property type="entry name" value="Thioredoxin-like"/>
    <property type="match status" value="1"/>
</dbReference>
<dbReference type="Gene3D" id="1.10.10.1590">
    <property type="entry name" value="NADH-quinone oxidoreductase subunit E"/>
    <property type="match status" value="1"/>
</dbReference>
<evidence type="ECO:0000256" key="8">
    <source>
        <dbReference type="ARBA" id="ARBA00032788"/>
    </source>
</evidence>
<name>I7Z8W7_9GAMM</name>
<dbReference type="PANTHER" id="PTHR43342">
    <property type="entry name" value="NADH-QUINONE OXIDOREDUCTASE, E SUBUNIT"/>
    <property type="match status" value="1"/>
</dbReference>
<keyword evidence="4 10" id="KW-0479">Metal-binding</keyword>
<comment type="cofactor">
    <cofactor evidence="10">
        <name>[2Fe-2S] cluster</name>
        <dbReference type="ChEBI" id="CHEBI:190135"/>
    </cofactor>
    <text evidence="10">Binds 1 [2Fe-2S] cluster.</text>
</comment>
<evidence type="ECO:0000256" key="6">
    <source>
        <dbReference type="ARBA" id="ARBA00023014"/>
    </source>
</evidence>
<feature type="binding site" evidence="10">
    <location>
        <position position="136"/>
    </location>
    <ligand>
        <name>[2Fe-2S] cluster</name>
        <dbReference type="ChEBI" id="CHEBI:190135"/>
    </ligand>
</feature>
<feature type="binding site" evidence="10">
    <location>
        <position position="95"/>
    </location>
    <ligand>
        <name>[2Fe-2S] cluster</name>
        <dbReference type="ChEBI" id="CHEBI:190135"/>
    </ligand>
</feature>
<dbReference type="OrthoDB" id="9807941at2"/>
<dbReference type="STRING" id="1172194.WQQ_34690"/>
<comment type="similarity">
    <text evidence="1">Belongs to the complex I 24 kDa subunit family.</text>
</comment>
<dbReference type="GO" id="GO:0046872">
    <property type="term" value="F:metal ion binding"/>
    <property type="evidence" value="ECO:0007669"/>
    <property type="project" value="UniProtKB-KW"/>
</dbReference>
<comment type="cofactor">
    <cofactor evidence="9">
        <name>[2Fe-2S] cluster</name>
        <dbReference type="ChEBI" id="CHEBI:190135"/>
    </cofactor>
</comment>
<dbReference type="Proteomes" id="UP000003704">
    <property type="component" value="Unassembled WGS sequence"/>
</dbReference>
<keyword evidence="12" id="KW-1185">Reference proteome</keyword>
<dbReference type="InterPro" id="IPR002023">
    <property type="entry name" value="NuoE-like"/>
</dbReference>
<keyword evidence="5 10" id="KW-0408">Iron</keyword>
<evidence type="ECO:0000313" key="12">
    <source>
        <dbReference type="Proteomes" id="UP000003704"/>
    </source>
</evidence>
<comment type="caution">
    <text evidence="11">The sequence shown here is derived from an EMBL/GenBank/DDBJ whole genome shotgun (WGS) entry which is preliminary data.</text>
</comment>
<feature type="binding site" evidence="10">
    <location>
        <position position="100"/>
    </location>
    <ligand>
        <name>[2Fe-2S] cluster</name>
        <dbReference type="ChEBI" id="CHEBI:190135"/>
    </ligand>
</feature>